<protein>
    <submittedName>
        <fullName evidence="1">Uncharacterized protein</fullName>
    </submittedName>
</protein>
<keyword evidence="2" id="KW-1185">Reference proteome</keyword>
<organism evidence="1 2">
    <name type="scientific">Camellia lanceoleosa</name>
    <dbReference type="NCBI Taxonomy" id="1840588"/>
    <lineage>
        <taxon>Eukaryota</taxon>
        <taxon>Viridiplantae</taxon>
        <taxon>Streptophyta</taxon>
        <taxon>Embryophyta</taxon>
        <taxon>Tracheophyta</taxon>
        <taxon>Spermatophyta</taxon>
        <taxon>Magnoliopsida</taxon>
        <taxon>eudicotyledons</taxon>
        <taxon>Gunneridae</taxon>
        <taxon>Pentapetalae</taxon>
        <taxon>asterids</taxon>
        <taxon>Ericales</taxon>
        <taxon>Theaceae</taxon>
        <taxon>Camellia</taxon>
    </lineage>
</organism>
<evidence type="ECO:0000313" key="1">
    <source>
        <dbReference type="EMBL" id="KAI7989266.1"/>
    </source>
</evidence>
<dbReference type="Proteomes" id="UP001060215">
    <property type="component" value="Chromosome 14"/>
</dbReference>
<sequence length="120" mass="13131">MEGSVEWSDFCYLVLVVLAPTHICIKINGTANINAIRAAAEEGSETLILFTVDDASSSSHLDCLHSERCNSEAWIYTWNTLSWEHEVTPGRNRFSIGDGSSICETTESGSACWSSAYTTC</sequence>
<accession>A0ACC0FMT7</accession>
<dbReference type="EMBL" id="CM045771">
    <property type="protein sequence ID" value="KAI7989266.1"/>
    <property type="molecule type" value="Genomic_DNA"/>
</dbReference>
<reference evidence="1 2" key="1">
    <citation type="journal article" date="2022" name="Plant J.">
        <title>Chromosome-level genome of Camellia lanceoleosa provides a valuable resource for understanding genome evolution and self-incompatibility.</title>
        <authorList>
            <person name="Gong W."/>
            <person name="Xiao S."/>
            <person name="Wang L."/>
            <person name="Liao Z."/>
            <person name="Chang Y."/>
            <person name="Mo W."/>
            <person name="Hu G."/>
            <person name="Li W."/>
            <person name="Zhao G."/>
            <person name="Zhu H."/>
            <person name="Hu X."/>
            <person name="Ji K."/>
            <person name="Xiang X."/>
            <person name="Song Q."/>
            <person name="Yuan D."/>
            <person name="Jin S."/>
            <person name="Zhang L."/>
        </authorList>
    </citation>
    <scope>NUCLEOTIDE SEQUENCE [LARGE SCALE GENOMIC DNA]</scope>
    <source>
        <strain evidence="1">SQ_2022a</strain>
    </source>
</reference>
<name>A0ACC0FMT7_9ERIC</name>
<comment type="caution">
    <text evidence="1">The sequence shown here is derived from an EMBL/GenBank/DDBJ whole genome shotgun (WGS) entry which is preliminary data.</text>
</comment>
<proteinExistence type="predicted"/>
<evidence type="ECO:0000313" key="2">
    <source>
        <dbReference type="Proteomes" id="UP001060215"/>
    </source>
</evidence>
<gene>
    <name evidence="1" type="ORF">LOK49_LG13G02840</name>
</gene>